<evidence type="ECO:0008006" key="3">
    <source>
        <dbReference type="Google" id="ProtNLM"/>
    </source>
</evidence>
<dbReference type="InterPro" id="IPR039968">
    <property type="entry name" value="BcerS-like"/>
</dbReference>
<proteinExistence type="predicted"/>
<reference evidence="1" key="2">
    <citation type="journal article" date="2021" name="PeerJ">
        <title>Extensive microbial diversity within the chicken gut microbiome revealed by metagenomics and culture.</title>
        <authorList>
            <person name="Gilroy R."/>
            <person name="Ravi A."/>
            <person name="Getino M."/>
            <person name="Pursley I."/>
            <person name="Horton D.L."/>
            <person name="Alikhan N.F."/>
            <person name="Baker D."/>
            <person name="Gharbi K."/>
            <person name="Hall N."/>
            <person name="Watson M."/>
            <person name="Adriaenssens E.M."/>
            <person name="Foster-Nyarko E."/>
            <person name="Jarju S."/>
            <person name="Secka A."/>
            <person name="Antonio M."/>
            <person name="Oren A."/>
            <person name="Chaudhuri R.R."/>
            <person name="La Ragione R."/>
            <person name="Hildebrand F."/>
            <person name="Pallen M.J."/>
        </authorList>
    </citation>
    <scope>NUCLEOTIDE SEQUENCE</scope>
    <source>
        <strain evidence="1">CHK121-14286</strain>
    </source>
</reference>
<comment type="caution">
    <text evidence="1">The sequence shown here is derived from an EMBL/GenBank/DDBJ whole genome shotgun (WGS) entry which is preliminary data.</text>
</comment>
<dbReference type="Proteomes" id="UP000824200">
    <property type="component" value="Unassembled WGS sequence"/>
</dbReference>
<gene>
    <name evidence="1" type="ORF">IAC95_01505</name>
</gene>
<dbReference type="PANTHER" id="PTHR41368">
    <property type="entry name" value="PROTEIN YGHO"/>
    <property type="match status" value="1"/>
</dbReference>
<dbReference type="InterPro" id="IPR016181">
    <property type="entry name" value="Acyl_CoA_acyltransferase"/>
</dbReference>
<reference evidence="1" key="1">
    <citation type="submission" date="2020-10" db="EMBL/GenBank/DDBJ databases">
        <authorList>
            <person name="Gilroy R."/>
        </authorList>
    </citation>
    <scope>NUCLEOTIDE SEQUENCE</scope>
    <source>
        <strain evidence="1">CHK121-14286</strain>
    </source>
</reference>
<dbReference type="PANTHER" id="PTHR41368:SF1">
    <property type="entry name" value="PROTEIN YGHO"/>
    <property type="match status" value="1"/>
</dbReference>
<dbReference type="AlphaFoldDB" id="A0A9D1E3H7"/>
<evidence type="ECO:0000313" key="1">
    <source>
        <dbReference type="EMBL" id="HIR65550.1"/>
    </source>
</evidence>
<organism evidence="1 2">
    <name type="scientific">Candidatus Fimimonas gallinarum</name>
    <dbReference type="NCBI Taxonomy" id="2840821"/>
    <lineage>
        <taxon>Bacteria</taxon>
        <taxon>Pseudomonadati</taxon>
        <taxon>Myxococcota</taxon>
        <taxon>Myxococcia</taxon>
        <taxon>Myxococcales</taxon>
        <taxon>Cystobacterineae</taxon>
        <taxon>Myxococcaceae</taxon>
        <taxon>Myxococcaceae incertae sedis</taxon>
        <taxon>Candidatus Fimimonas</taxon>
    </lineage>
</organism>
<dbReference type="Gene3D" id="3.40.630.30">
    <property type="match status" value="1"/>
</dbReference>
<sequence>MKTLTVSENKTLKKFVLLPDELYRGDDKYVPYMLRDLTNTLKRLLFKDKTYTALIVTDGDKTLARVLFTNTKNKQLHTEKCCFFCMFECVNEQGVCNAMLDEMVRQAKQQGAEYISGTYFPFDQDNRRGILCHGFDRAPLIFTSYNPPYYNDLLQNYGLAKQTDALEYELKRNEVDDSRVARIAEFVQKKYNFRVDTINWNNIDRDVKDVHTVMQRATNEIIYQDAPSVEALYNIVSQWKAYLNKDFILIARSNVDDSPIGVAMALPDFFQVFRKMRGRMDLRGIVAFLREKNKIRSVRAIMQYAVPEYQNKGAIVALYHAMIQSADKHGITYAEAGTVMENNQQSNGALLALGGKLARVYRIYYKEI</sequence>
<protein>
    <recommendedName>
        <fullName evidence="3">N-acetyltransferase domain-containing protein</fullName>
    </recommendedName>
</protein>
<dbReference type="EMBL" id="DVHL01000013">
    <property type="protein sequence ID" value="HIR65550.1"/>
    <property type="molecule type" value="Genomic_DNA"/>
</dbReference>
<name>A0A9D1E3H7_9BACT</name>
<dbReference type="SUPFAM" id="SSF55729">
    <property type="entry name" value="Acyl-CoA N-acyltransferases (Nat)"/>
    <property type="match status" value="1"/>
</dbReference>
<evidence type="ECO:0000313" key="2">
    <source>
        <dbReference type="Proteomes" id="UP000824200"/>
    </source>
</evidence>
<accession>A0A9D1E3H7</accession>